<proteinExistence type="predicted"/>
<dbReference type="PANTHER" id="PTHR37299">
    <property type="entry name" value="TRANSCRIPTIONAL REGULATOR-RELATED"/>
    <property type="match status" value="1"/>
</dbReference>
<feature type="transmembrane region" description="Helical" evidence="1">
    <location>
        <begin position="47"/>
        <end position="69"/>
    </location>
</feature>
<keyword evidence="1" id="KW-0812">Transmembrane</keyword>
<dbReference type="Gene3D" id="2.40.50.1020">
    <property type="entry name" value="LytTr DNA-binding domain"/>
    <property type="match status" value="1"/>
</dbReference>
<accession>A0A1M5DBL2</accession>
<dbReference type="PROSITE" id="PS50930">
    <property type="entry name" value="HTH_LYTTR"/>
    <property type="match status" value="1"/>
</dbReference>
<evidence type="ECO:0000259" key="2">
    <source>
        <dbReference type="PROSITE" id="PS50930"/>
    </source>
</evidence>
<keyword evidence="4" id="KW-1185">Reference proteome</keyword>
<dbReference type="InterPro" id="IPR007492">
    <property type="entry name" value="LytTR_DNA-bd_dom"/>
</dbReference>
<feature type="transmembrane region" description="Helical" evidence="1">
    <location>
        <begin position="90"/>
        <end position="112"/>
    </location>
</feature>
<dbReference type="EMBL" id="FQUO01000010">
    <property type="protein sequence ID" value="SHF64320.1"/>
    <property type="molecule type" value="Genomic_DNA"/>
</dbReference>
<protein>
    <submittedName>
        <fullName evidence="3">Transcriptional regulator, LytTR family</fullName>
    </submittedName>
</protein>
<evidence type="ECO:0000313" key="3">
    <source>
        <dbReference type="EMBL" id="SHF64320.1"/>
    </source>
</evidence>
<gene>
    <name evidence="3" type="ORF">SAMN05444008_110160</name>
</gene>
<name>A0A1M5DBL2_9BACT</name>
<dbReference type="SMART" id="SM00850">
    <property type="entry name" value="LytTR"/>
    <property type="match status" value="1"/>
</dbReference>
<dbReference type="Proteomes" id="UP000184368">
    <property type="component" value="Unassembled WGS sequence"/>
</dbReference>
<feature type="transmembrane region" description="Helical" evidence="1">
    <location>
        <begin position="21"/>
        <end position="41"/>
    </location>
</feature>
<feature type="transmembrane region" description="Helical" evidence="1">
    <location>
        <begin position="124"/>
        <end position="142"/>
    </location>
</feature>
<dbReference type="InterPro" id="IPR046947">
    <property type="entry name" value="LytR-like"/>
</dbReference>
<keyword evidence="1" id="KW-0472">Membrane</keyword>
<feature type="domain" description="HTH LytTR-type" evidence="2">
    <location>
        <begin position="183"/>
        <end position="292"/>
    </location>
</feature>
<dbReference type="Pfam" id="PF04397">
    <property type="entry name" value="LytTR"/>
    <property type="match status" value="1"/>
</dbReference>
<sequence>MRSFLLQPYPFGHSTQRKLSVCAIIGLFVTLFLGLFQPFGMDELPAATLWLHAACFGLVTFVVSGLIQAGLPRMLPALFAEEHWKSWKEIVLLLLVLLCISAGNYGLMFWLYPQTNMYRGFGQVLLMTVQVGIFPVVAVVFFKQMLLYRRYAAAALAVNQTLEAPTAAPDIVPANVPVAAIELVGDGQKDRLTLPLAGLLWIASADNYVRVHFRLGGQVRSQLLRASLKSIEQQVAPYPQLFRCHRMYLVNLELVSAVSGNAQGLRLHIEGAEESVPVSRSLTQPIRERLAHLSHSPQQA</sequence>
<dbReference type="STRING" id="1302690.BUE76_20675"/>
<reference evidence="3 4" key="1">
    <citation type="submission" date="2016-11" db="EMBL/GenBank/DDBJ databases">
        <authorList>
            <person name="Jaros S."/>
            <person name="Januszkiewicz K."/>
            <person name="Wedrychowicz H."/>
        </authorList>
    </citation>
    <scope>NUCLEOTIDE SEQUENCE [LARGE SCALE GENOMIC DNA]</scope>
    <source>
        <strain evidence="3 4">DSM 26897</strain>
    </source>
</reference>
<dbReference type="AlphaFoldDB" id="A0A1M5DBL2"/>
<keyword evidence="1" id="KW-1133">Transmembrane helix</keyword>
<dbReference type="GO" id="GO:0000156">
    <property type="term" value="F:phosphorelay response regulator activity"/>
    <property type="evidence" value="ECO:0007669"/>
    <property type="project" value="InterPro"/>
</dbReference>
<dbReference type="GO" id="GO:0003677">
    <property type="term" value="F:DNA binding"/>
    <property type="evidence" value="ECO:0007669"/>
    <property type="project" value="InterPro"/>
</dbReference>
<evidence type="ECO:0000313" key="4">
    <source>
        <dbReference type="Proteomes" id="UP000184368"/>
    </source>
</evidence>
<dbReference type="PANTHER" id="PTHR37299:SF1">
    <property type="entry name" value="STAGE 0 SPORULATION PROTEIN A HOMOLOG"/>
    <property type="match status" value="1"/>
</dbReference>
<evidence type="ECO:0000256" key="1">
    <source>
        <dbReference type="SAM" id="Phobius"/>
    </source>
</evidence>
<organism evidence="3 4">
    <name type="scientific">Cnuella takakiae</name>
    <dbReference type="NCBI Taxonomy" id="1302690"/>
    <lineage>
        <taxon>Bacteria</taxon>
        <taxon>Pseudomonadati</taxon>
        <taxon>Bacteroidota</taxon>
        <taxon>Chitinophagia</taxon>
        <taxon>Chitinophagales</taxon>
        <taxon>Chitinophagaceae</taxon>
        <taxon>Cnuella</taxon>
    </lineage>
</organism>